<dbReference type="EMBL" id="CAJVPM010012953">
    <property type="protein sequence ID" value="CAG8591625.1"/>
    <property type="molecule type" value="Genomic_DNA"/>
</dbReference>
<evidence type="ECO:0000313" key="2">
    <source>
        <dbReference type="Proteomes" id="UP000789860"/>
    </source>
</evidence>
<comment type="caution">
    <text evidence="1">The sequence shown here is derived from an EMBL/GenBank/DDBJ whole genome shotgun (WGS) entry which is preliminary data.</text>
</comment>
<protein>
    <submittedName>
        <fullName evidence="1">3426_t:CDS:1</fullName>
    </submittedName>
</protein>
<gene>
    <name evidence="1" type="ORF">SCALOS_LOCUS6599</name>
</gene>
<proteinExistence type="predicted"/>
<keyword evidence="2" id="KW-1185">Reference proteome</keyword>
<accession>A0ACA9MI91</accession>
<sequence>MSKVTTACTNCRLTHKKCDNEKVCFNCKTKPCIRIKGKKRGKKAKSLQPNYIANSNFISNSVKLVQSKNINSHFISNSVKSVQPNYFESTADENTNSWFNSNSLKSLQSNYFELITADNTNSHFNSNLLKSLQPNHFESTATENTNPLFNSNSVKSLHIESAAAENINSHFNSSSLKSLQPNYFNSTAAENTNSPFNLNSAKSLRPNYFEAITAENKSTATENTNSCVNSSMVYDQHCRENSNEKLISEPDDEYFLIRGNQTCYSPRSQDNLLVLYGSYSYESPTESECHQRYFGGSYNITK</sequence>
<dbReference type="Proteomes" id="UP000789860">
    <property type="component" value="Unassembled WGS sequence"/>
</dbReference>
<reference evidence="1" key="1">
    <citation type="submission" date="2021-06" db="EMBL/GenBank/DDBJ databases">
        <authorList>
            <person name="Kallberg Y."/>
            <person name="Tangrot J."/>
            <person name="Rosling A."/>
        </authorList>
    </citation>
    <scope>NUCLEOTIDE SEQUENCE</scope>
    <source>
        <strain evidence="1">AU212A</strain>
    </source>
</reference>
<evidence type="ECO:0000313" key="1">
    <source>
        <dbReference type="EMBL" id="CAG8591625.1"/>
    </source>
</evidence>
<name>A0ACA9MI91_9GLOM</name>
<organism evidence="1 2">
    <name type="scientific">Scutellospora calospora</name>
    <dbReference type="NCBI Taxonomy" id="85575"/>
    <lineage>
        <taxon>Eukaryota</taxon>
        <taxon>Fungi</taxon>
        <taxon>Fungi incertae sedis</taxon>
        <taxon>Mucoromycota</taxon>
        <taxon>Glomeromycotina</taxon>
        <taxon>Glomeromycetes</taxon>
        <taxon>Diversisporales</taxon>
        <taxon>Gigasporaceae</taxon>
        <taxon>Scutellospora</taxon>
    </lineage>
</organism>